<keyword evidence="1" id="KW-0812">Transmembrane</keyword>
<dbReference type="PANTHER" id="PTHR40078">
    <property type="entry name" value="INTEGRAL MEMBRANE PROTEIN-RELATED"/>
    <property type="match status" value="1"/>
</dbReference>
<feature type="transmembrane region" description="Helical" evidence="1">
    <location>
        <begin position="111"/>
        <end position="135"/>
    </location>
</feature>
<feature type="transmembrane region" description="Helical" evidence="1">
    <location>
        <begin position="81"/>
        <end position="99"/>
    </location>
</feature>
<evidence type="ECO:0000256" key="1">
    <source>
        <dbReference type="SAM" id="Phobius"/>
    </source>
</evidence>
<feature type="transmembrane region" description="Helical" evidence="1">
    <location>
        <begin position="181"/>
        <end position="200"/>
    </location>
</feature>
<dbReference type="Pfam" id="PF19700">
    <property type="entry name" value="DUF6198"/>
    <property type="match status" value="1"/>
</dbReference>
<keyword evidence="1" id="KW-0472">Membrane</keyword>
<reference evidence="2" key="2">
    <citation type="journal article" date="2023" name="Curr. Microbiol.">
        <title>Granulicatella seriolae sp. nov., a Novel Facultative Anaerobe Isolated from Yellowtail Marine Fish.</title>
        <authorList>
            <person name="Lee M."/>
            <person name="Choi Y.J."/>
            <person name="Farooq A."/>
            <person name="Jeong J.B."/>
            <person name="Jung M.Y."/>
        </authorList>
    </citation>
    <scope>NUCLEOTIDE SEQUENCE</scope>
    <source>
        <strain evidence="2">S8</strain>
    </source>
</reference>
<feature type="transmembrane region" description="Helical" evidence="1">
    <location>
        <begin position="41"/>
        <end position="69"/>
    </location>
</feature>
<keyword evidence="1" id="KW-1133">Transmembrane helix</keyword>
<gene>
    <name evidence="2" type="ORF">NPA36_05125</name>
</gene>
<comment type="caution">
    <text evidence="2">The sequence shown here is derived from an EMBL/GenBank/DDBJ whole genome shotgun (WGS) entry which is preliminary data.</text>
</comment>
<reference evidence="2" key="3">
    <citation type="journal article" date="2023" name="Microbiol. Resour. Announc.">
        <title>Draft Genome Sequence of Granulicatella sp. Strain S8, Isolated from a Marine Fish, Seriola quinqueradiata.</title>
        <authorList>
            <person name="Lee M."/>
            <person name="Farooq A."/>
            <person name="Jeong J.B."/>
            <person name="Jung M.Y."/>
        </authorList>
    </citation>
    <scope>NUCLEOTIDE SEQUENCE</scope>
    <source>
        <strain evidence="2">S8</strain>
    </source>
</reference>
<evidence type="ECO:0000313" key="2">
    <source>
        <dbReference type="EMBL" id="MCQ9209929.1"/>
    </source>
</evidence>
<protein>
    <submittedName>
        <fullName evidence="2">DUF6198 family protein</fullName>
    </submittedName>
</protein>
<reference evidence="2" key="1">
    <citation type="submission" date="2022-07" db="EMBL/GenBank/DDBJ databases">
        <authorList>
            <person name="Jung M.-Y."/>
            <person name="Lee M."/>
        </authorList>
    </citation>
    <scope>NUCLEOTIDE SEQUENCE</scope>
    <source>
        <strain evidence="2">S8</strain>
    </source>
</reference>
<accession>A0ABT1WNW2</accession>
<dbReference type="PANTHER" id="PTHR40078:SF1">
    <property type="entry name" value="INTEGRAL MEMBRANE PROTEIN"/>
    <property type="match status" value="1"/>
</dbReference>
<keyword evidence="3" id="KW-1185">Reference proteome</keyword>
<proteinExistence type="predicted"/>
<organism evidence="2 3">
    <name type="scientific">Granulicatella seriolae</name>
    <dbReference type="NCBI Taxonomy" id="2967226"/>
    <lineage>
        <taxon>Bacteria</taxon>
        <taxon>Bacillati</taxon>
        <taxon>Bacillota</taxon>
        <taxon>Bacilli</taxon>
        <taxon>Lactobacillales</taxon>
        <taxon>Carnobacteriaceae</taxon>
        <taxon>Granulicatella</taxon>
    </lineage>
</organism>
<dbReference type="InterPro" id="IPR038750">
    <property type="entry name" value="YczE/YyaS-like"/>
</dbReference>
<dbReference type="Proteomes" id="UP001059480">
    <property type="component" value="Unassembled WGS sequence"/>
</dbReference>
<sequence length="215" mass="23946">MNKSLRNVLLVVLGLVGVGAGVALSVKADIGMSSYDAFATTLANIVSIKVGTMTIIVNTVCVLIQLLFLRKNFEVRRLLQLVAAFVLGYIINFFLYNILGSFIPDNYIVRLIMFLSGQVLVAVSIALMLAINYVSMPLEPTVMVIADYLKKDFAKLRQALDGILIVIILVLTYIFKTDLTIREGTIIGFIIFAPIMNFFFKRFKSYLLNETKTLS</sequence>
<evidence type="ECO:0000313" key="3">
    <source>
        <dbReference type="Proteomes" id="UP001059480"/>
    </source>
</evidence>
<dbReference type="RefSeq" id="WP_256945035.1">
    <property type="nucleotide sequence ID" value="NZ_JANHNZ010000003.1"/>
</dbReference>
<feature type="transmembrane region" description="Helical" evidence="1">
    <location>
        <begin position="156"/>
        <end position="175"/>
    </location>
</feature>
<dbReference type="EMBL" id="JANHNZ010000003">
    <property type="protein sequence ID" value="MCQ9209929.1"/>
    <property type="molecule type" value="Genomic_DNA"/>
</dbReference>
<name>A0ABT1WNW2_9LACT</name>